<evidence type="ECO:0000256" key="6">
    <source>
        <dbReference type="ARBA" id="ARBA00023136"/>
    </source>
</evidence>
<keyword evidence="3" id="KW-0050">Antiport</keyword>
<dbReference type="PANTHER" id="PTHR10846">
    <property type="entry name" value="SODIUM/POTASSIUM/CALCIUM EXCHANGER"/>
    <property type="match status" value="1"/>
</dbReference>
<evidence type="ECO:0000313" key="10">
    <source>
        <dbReference type="EMBL" id="KAK5114089.1"/>
    </source>
</evidence>
<keyword evidence="4 8" id="KW-0812">Transmembrane</keyword>
<organism evidence="10 11">
    <name type="scientific">Meristemomyces frigidus</name>
    <dbReference type="NCBI Taxonomy" id="1508187"/>
    <lineage>
        <taxon>Eukaryota</taxon>
        <taxon>Fungi</taxon>
        <taxon>Dikarya</taxon>
        <taxon>Ascomycota</taxon>
        <taxon>Pezizomycotina</taxon>
        <taxon>Dothideomycetes</taxon>
        <taxon>Dothideomycetidae</taxon>
        <taxon>Mycosphaerellales</taxon>
        <taxon>Teratosphaeriaceae</taxon>
        <taxon>Meristemomyces</taxon>
    </lineage>
</organism>
<proteinExistence type="inferred from homology"/>
<dbReference type="PANTHER" id="PTHR10846:SF8">
    <property type="entry name" value="INNER MEMBRANE PROTEIN YRBG"/>
    <property type="match status" value="1"/>
</dbReference>
<feature type="transmembrane region" description="Helical" evidence="8">
    <location>
        <begin position="369"/>
        <end position="390"/>
    </location>
</feature>
<evidence type="ECO:0000256" key="2">
    <source>
        <dbReference type="ARBA" id="ARBA00005364"/>
    </source>
</evidence>
<name>A0AAN7YQ04_9PEZI</name>
<keyword evidence="5 8" id="KW-1133">Transmembrane helix</keyword>
<feature type="transmembrane region" description="Helical" evidence="8">
    <location>
        <begin position="343"/>
        <end position="363"/>
    </location>
</feature>
<dbReference type="EMBL" id="JAVRRL010000019">
    <property type="protein sequence ID" value="KAK5114089.1"/>
    <property type="molecule type" value="Genomic_DNA"/>
</dbReference>
<comment type="subcellular location">
    <subcellularLocation>
        <location evidence="1">Membrane</location>
        <topology evidence="1">Multi-pass membrane protein</topology>
    </subcellularLocation>
</comment>
<feature type="transmembrane region" description="Helical" evidence="8">
    <location>
        <begin position="137"/>
        <end position="157"/>
    </location>
</feature>
<feature type="transmembrane region" description="Helical" evidence="8">
    <location>
        <begin position="111"/>
        <end position="130"/>
    </location>
</feature>
<dbReference type="Pfam" id="PF01699">
    <property type="entry name" value="Na_Ca_ex"/>
    <property type="match status" value="2"/>
</dbReference>
<evidence type="ECO:0000256" key="7">
    <source>
        <dbReference type="SAM" id="MobiDB-lite"/>
    </source>
</evidence>
<feature type="transmembrane region" description="Helical" evidence="8">
    <location>
        <begin position="270"/>
        <end position="289"/>
    </location>
</feature>
<feature type="transmembrane region" description="Helical" evidence="8">
    <location>
        <begin position="242"/>
        <end position="263"/>
    </location>
</feature>
<keyword evidence="6 8" id="KW-0472">Membrane</keyword>
<dbReference type="InterPro" id="IPR004481">
    <property type="entry name" value="K/Na/Ca-exchanger"/>
</dbReference>
<comment type="caution">
    <text evidence="10">The sequence shown here is derived from an EMBL/GenBank/DDBJ whole genome shotgun (WGS) entry which is preliminary data.</text>
</comment>
<evidence type="ECO:0000313" key="11">
    <source>
        <dbReference type="Proteomes" id="UP001310890"/>
    </source>
</evidence>
<feature type="region of interest" description="Disordered" evidence="7">
    <location>
        <begin position="165"/>
        <end position="195"/>
    </location>
</feature>
<feature type="domain" description="Sodium/calcium exchanger membrane region" evidence="9">
    <location>
        <begin position="246"/>
        <end position="388"/>
    </location>
</feature>
<dbReference type="Gene3D" id="1.20.1420.30">
    <property type="entry name" value="NCX, central ion-binding region"/>
    <property type="match status" value="2"/>
</dbReference>
<feature type="transmembrane region" description="Helical" evidence="8">
    <location>
        <begin position="7"/>
        <end position="25"/>
    </location>
</feature>
<evidence type="ECO:0000256" key="8">
    <source>
        <dbReference type="SAM" id="Phobius"/>
    </source>
</evidence>
<feature type="transmembrane region" description="Helical" evidence="8">
    <location>
        <begin position="309"/>
        <end position="331"/>
    </location>
</feature>
<dbReference type="AlphaFoldDB" id="A0AAN7YQ04"/>
<dbReference type="GO" id="GO:0006874">
    <property type="term" value="P:intracellular calcium ion homeostasis"/>
    <property type="evidence" value="ECO:0007669"/>
    <property type="project" value="TreeGrafter"/>
</dbReference>
<accession>A0AAN7YQ04</accession>
<dbReference type="InterPro" id="IPR044880">
    <property type="entry name" value="NCX_ion-bd_dom_sf"/>
</dbReference>
<evidence type="ECO:0000256" key="4">
    <source>
        <dbReference type="ARBA" id="ARBA00022692"/>
    </source>
</evidence>
<gene>
    <name evidence="10" type="ORF">LTR62_002658</name>
</gene>
<protein>
    <recommendedName>
        <fullName evidence="9">Sodium/calcium exchanger membrane region domain-containing protein</fullName>
    </recommendedName>
</protein>
<sequence>MANIDEILYSIAAFICALFVLEWGADKFIDHTAILAKRTGLPEALIALLTAGAEWEELAVVIFSLARGRPQLAYGNVIGSAIANVLGAFSLGLLFYKTDGEDLVFDRSSRLYTAVQLAVTGVVAVLLFLQERLNLRIAGAVLITAFVVYVISIFWAIRRGLVAAPEGSDSDSDSDGGSDGSSENHEVSHPDGSLAAHSTTRNYGTLHEPVVEALQDREPSISSNSDNERLLFPDKSARRKSLLYHLGYLMAGFVALTLSAYVLSHAATTLVTALGINEAVFGLVILSIATTLPEKLIATVSGLRGYSGIMVANTVGSNIFLLTLCLGVIWVSAGNQTSQPSPTFGILELGTMVLSSVAMYLAVGIGGRVARVLGGVMLVAYCAFVVAEIMT</sequence>
<dbReference type="GO" id="GO:0008273">
    <property type="term" value="F:calcium, potassium:sodium antiporter activity"/>
    <property type="evidence" value="ECO:0007669"/>
    <property type="project" value="TreeGrafter"/>
</dbReference>
<evidence type="ECO:0000259" key="9">
    <source>
        <dbReference type="Pfam" id="PF01699"/>
    </source>
</evidence>
<feature type="transmembrane region" description="Helical" evidence="8">
    <location>
        <begin position="45"/>
        <end position="66"/>
    </location>
</feature>
<feature type="transmembrane region" description="Helical" evidence="8">
    <location>
        <begin position="73"/>
        <end position="96"/>
    </location>
</feature>
<evidence type="ECO:0000256" key="1">
    <source>
        <dbReference type="ARBA" id="ARBA00004141"/>
    </source>
</evidence>
<dbReference type="InterPro" id="IPR004837">
    <property type="entry name" value="NaCa_Exmemb"/>
</dbReference>
<evidence type="ECO:0000256" key="5">
    <source>
        <dbReference type="ARBA" id="ARBA00022989"/>
    </source>
</evidence>
<feature type="domain" description="Sodium/calcium exchanger membrane region" evidence="9">
    <location>
        <begin position="10"/>
        <end position="154"/>
    </location>
</feature>
<keyword evidence="3" id="KW-0813">Transport</keyword>
<reference evidence="10" key="1">
    <citation type="submission" date="2023-08" db="EMBL/GenBank/DDBJ databases">
        <title>Black Yeasts Isolated from many extreme environments.</title>
        <authorList>
            <person name="Coleine C."/>
            <person name="Stajich J.E."/>
            <person name="Selbmann L."/>
        </authorList>
    </citation>
    <scope>NUCLEOTIDE SEQUENCE</scope>
    <source>
        <strain evidence="10">CCFEE 5401</strain>
    </source>
</reference>
<evidence type="ECO:0000256" key="3">
    <source>
        <dbReference type="ARBA" id="ARBA00022449"/>
    </source>
</evidence>
<dbReference type="GO" id="GO:0005262">
    <property type="term" value="F:calcium channel activity"/>
    <property type="evidence" value="ECO:0007669"/>
    <property type="project" value="TreeGrafter"/>
</dbReference>
<comment type="similarity">
    <text evidence="2">Belongs to the Ca(2+):cation antiporter (CaCA) (TC 2.A.19) family. SLC24A subfamily.</text>
</comment>
<dbReference type="Proteomes" id="UP001310890">
    <property type="component" value="Unassembled WGS sequence"/>
</dbReference>
<dbReference type="GO" id="GO:0005886">
    <property type="term" value="C:plasma membrane"/>
    <property type="evidence" value="ECO:0007669"/>
    <property type="project" value="TreeGrafter"/>
</dbReference>